<protein>
    <submittedName>
        <fullName evidence="13">Cytochrome ubiquinol oxidase subunit I</fullName>
    </submittedName>
</protein>
<dbReference type="GO" id="GO:0005886">
    <property type="term" value="C:plasma membrane"/>
    <property type="evidence" value="ECO:0007669"/>
    <property type="project" value="UniProtKB-SubCell"/>
</dbReference>
<dbReference type="PANTHER" id="PTHR30365:SF15">
    <property type="entry name" value="CYTOCHROME BD UBIQUINOL OXIDASE SUBUNIT 1"/>
    <property type="match status" value="1"/>
</dbReference>
<evidence type="ECO:0000256" key="6">
    <source>
        <dbReference type="ARBA" id="ARBA00022692"/>
    </source>
</evidence>
<accession>A0A1Q5PR75</accession>
<dbReference type="PANTHER" id="PTHR30365">
    <property type="entry name" value="CYTOCHROME D UBIQUINOL OXIDASE"/>
    <property type="match status" value="1"/>
</dbReference>
<keyword evidence="11 12" id="KW-0472">Membrane</keyword>
<feature type="transmembrane region" description="Helical" evidence="12">
    <location>
        <begin position="97"/>
        <end position="121"/>
    </location>
</feature>
<feature type="transmembrane region" description="Helical" evidence="12">
    <location>
        <begin position="453"/>
        <end position="479"/>
    </location>
</feature>
<feature type="transmembrane region" description="Helical" evidence="12">
    <location>
        <begin position="366"/>
        <end position="384"/>
    </location>
</feature>
<dbReference type="GO" id="GO:0019646">
    <property type="term" value="P:aerobic electron transport chain"/>
    <property type="evidence" value="ECO:0007669"/>
    <property type="project" value="InterPro"/>
</dbReference>
<feature type="transmembrane region" description="Helical" evidence="12">
    <location>
        <begin position="396"/>
        <end position="417"/>
    </location>
</feature>
<dbReference type="PIRSF" id="PIRSF006446">
    <property type="entry name" value="Cyt_quinol_oxidase_1"/>
    <property type="match status" value="1"/>
</dbReference>
<keyword evidence="9 12" id="KW-1133">Transmembrane helix</keyword>
<proteinExistence type="inferred from homology"/>
<dbReference type="Pfam" id="PF01654">
    <property type="entry name" value="Cyt_bd_oxida_I"/>
    <property type="match status" value="1"/>
</dbReference>
<dbReference type="GO" id="GO:0070069">
    <property type="term" value="C:cytochrome complex"/>
    <property type="evidence" value="ECO:0007669"/>
    <property type="project" value="UniProtKB-UniRule"/>
</dbReference>
<dbReference type="GO" id="GO:0046872">
    <property type="term" value="F:metal ion binding"/>
    <property type="evidence" value="ECO:0007669"/>
    <property type="project" value="UniProtKB-UniRule"/>
</dbReference>
<dbReference type="GO" id="GO:0009055">
    <property type="term" value="F:electron transfer activity"/>
    <property type="evidence" value="ECO:0007669"/>
    <property type="project" value="UniProtKB-UniRule"/>
</dbReference>
<keyword evidence="3 12" id="KW-0813">Transport</keyword>
<evidence type="ECO:0000256" key="11">
    <source>
        <dbReference type="ARBA" id="ARBA00023136"/>
    </source>
</evidence>
<evidence type="ECO:0000256" key="7">
    <source>
        <dbReference type="ARBA" id="ARBA00022723"/>
    </source>
</evidence>
<organism evidence="13 14">
    <name type="scientific">Boudabousia marimammalium</name>
    <dbReference type="NCBI Taxonomy" id="156892"/>
    <lineage>
        <taxon>Bacteria</taxon>
        <taxon>Bacillati</taxon>
        <taxon>Actinomycetota</taxon>
        <taxon>Actinomycetes</taxon>
        <taxon>Actinomycetales</taxon>
        <taxon>Actinomycetaceae</taxon>
        <taxon>Boudabousia</taxon>
    </lineage>
</organism>
<feature type="transmembrane region" description="Helical" evidence="12">
    <location>
        <begin position="59"/>
        <end position="77"/>
    </location>
</feature>
<keyword evidence="8 12" id="KW-0249">Electron transport</keyword>
<evidence type="ECO:0000256" key="5">
    <source>
        <dbReference type="ARBA" id="ARBA00022617"/>
    </source>
</evidence>
<evidence type="ECO:0000256" key="12">
    <source>
        <dbReference type="PIRNR" id="PIRNR006446"/>
    </source>
</evidence>
<evidence type="ECO:0000256" key="2">
    <source>
        <dbReference type="ARBA" id="ARBA00009819"/>
    </source>
</evidence>
<dbReference type="GO" id="GO:0016682">
    <property type="term" value="F:oxidoreductase activity, acting on diphenols and related substances as donors, oxygen as acceptor"/>
    <property type="evidence" value="ECO:0007669"/>
    <property type="project" value="TreeGrafter"/>
</dbReference>
<dbReference type="EMBL" id="MPDM01000003">
    <property type="protein sequence ID" value="OKL49900.1"/>
    <property type="molecule type" value="Genomic_DNA"/>
</dbReference>
<dbReference type="OrthoDB" id="9807042at2"/>
<keyword evidence="5 12" id="KW-0349">Heme</keyword>
<keyword evidence="14" id="KW-1185">Reference proteome</keyword>
<comment type="caution">
    <text evidence="13">The sequence shown here is derived from an EMBL/GenBank/DDBJ whole genome shotgun (WGS) entry which is preliminary data.</text>
</comment>
<keyword evidence="6 12" id="KW-0812">Transmembrane</keyword>
<feature type="transmembrane region" description="Helical" evidence="12">
    <location>
        <begin position="22"/>
        <end position="47"/>
    </location>
</feature>
<feature type="transmembrane region" description="Helical" evidence="12">
    <location>
        <begin position="195"/>
        <end position="216"/>
    </location>
</feature>
<keyword evidence="4 12" id="KW-1003">Cell membrane</keyword>
<evidence type="ECO:0000256" key="3">
    <source>
        <dbReference type="ARBA" id="ARBA00022448"/>
    </source>
</evidence>
<evidence type="ECO:0000313" key="14">
    <source>
        <dbReference type="Proteomes" id="UP000186465"/>
    </source>
</evidence>
<feature type="transmembrane region" description="Helical" evidence="12">
    <location>
        <begin position="236"/>
        <end position="255"/>
    </location>
</feature>
<keyword evidence="7 12" id="KW-0479">Metal-binding</keyword>
<dbReference type="STRING" id="156892.BM477_03040"/>
<keyword evidence="10 12" id="KW-0408">Iron</keyword>
<dbReference type="RefSeq" id="WP_075361224.1">
    <property type="nucleotide sequence ID" value="NZ_MPDM01000003.1"/>
</dbReference>
<comment type="similarity">
    <text evidence="2 12">Belongs to the cytochrome ubiquinol oxidase subunit 1 family.</text>
</comment>
<dbReference type="AlphaFoldDB" id="A0A1Q5PR75"/>
<reference evidence="14" key="1">
    <citation type="submission" date="2016-11" db="EMBL/GenBank/DDBJ databases">
        <title>Actinomyces gypaetusis sp. nov. isolated from Gypaetus barbatus in Qinghai Tibet Plateau China.</title>
        <authorList>
            <person name="Meng X."/>
        </authorList>
    </citation>
    <scope>NUCLEOTIDE SEQUENCE [LARGE SCALE GENOMIC DNA]</scope>
    <source>
        <strain evidence="14">DSM 15383</strain>
    </source>
</reference>
<sequence length="505" mass="56116">MFMPTALDALEIARWQFGITTVYHFVLVPLTIGLSPMVALMETLWLKTQKEHWLKATRFFGKLFLINMALGVATGIVQEFQFGMNWSQYSLMVGDIFGAPLAIEALLAFFMESTFIGLWIFGWGKLSKRTHALMIWLVAIGVNFSALWILGANSWMQHPVGAELNPATGRFELTGTHGFLDVVANPKLWITFTHVLFSSWMVAGAFIAGLAVWWMVRAQRAGEAGEVQAREIWRPISKFGLVVLLIGSIGTVITGDLQGVYLTKEQPGKMAAAEALCETQAQAPFTVAGWGDCLSEDGFTHIIQIPGMFSLLATHDMNAEVTGVKNFQEESVKMWNQNETFVKQYGDASQYQFTPNNNVTFWTFRLMIYVGMLSAIFALIALWLMRKGRVPNQKWLGTIGLLAIPTPFLGASFGWIFTEMGRQPWIVVPNFGTGGDPVGDVFMMTQAGVSGSVSAGAMLTTLIIFTLLYAALGVVWFWLIRRYALEGISTTKHSTEESHELSFSY</sequence>
<evidence type="ECO:0000256" key="9">
    <source>
        <dbReference type="ARBA" id="ARBA00022989"/>
    </source>
</evidence>
<evidence type="ECO:0000256" key="10">
    <source>
        <dbReference type="ARBA" id="ARBA00023004"/>
    </source>
</evidence>
<comment type="subcellular location">
    <subcellularLocation>
        <location evidence="1">Cell membrane</location>
        <topology evidence="1">Multi-pass membrane protein</topology>
    </subcellularLocation>
</comment>
<evidence type="ECO:0000256" key="1">
    <source>
        <dbReference type="ARBA" id="ARBA00004651"/>
    </source>
</evidence>
<dbReference type="InterPro" id="IPR002585">
    <property type="entry name" value="Cyt-d_ubiquinol_oxidase_su_1"/>
</dbReference>
<gene>
    <name evidence="13" type="ORF">BM477_03040</name>
</gene>
<evidence type="ECO:0000313" key="13">
    <source>
        <dbReference type="EMBL" id="OKL49900.1"/>
    </source>
</evidence>
<dbReference type="Proteomes" id="UP000186465">
    <property type="component" value="Unassembled WGS sequence"/>
</dbReference>
<evidence type="ECO:0000256" key="4">
    <source>
        <dbReference type="ARBA" id="ARBA00022475"/>
    </source>
</evidence>
<evidence type="ECO:0000256" key="8">
    <source>
        <dbReference type="ARBA" id="ARBA00022982"/>
    </source>
</evidence>
<dbReference type="GO" id="GO:0020037">
    <property type="term" value="F:heme binding"/>
    <property type="evidence" value="ECO:0007669"/>
    <property type="project" value="TreeGrafter"/>
</dbReference>
<feature type="transmembrane region" description="Helical" evidence="12">
    <location>
        <begin position="133"/>
        <end position="151"/>
    </location>
</feature>
<name>A0A1Q5PR75_9ACTO</name>